<dbReference type="EMBL" id="LK391708">
    <property type="protein sequence ID" value="CDR95782.1"/>
    <property type="molecule type" value="Genomic_DNA"/>
</dbReference>
<proteinExistence type="predicted"/>
<dbReference type="KEGG" id="bbig:BBBOND_0209350"/>
<protein>
    <submittedName>
        <fullName evidence="2">Membrane protein, putative</fullName>
    </submittedName>
</protein>
<keyword evidence="1" id="KW-0732">Signal</keyword>
<gene>
    <name evidence="2" type="ORF">BBBOND_0209350</name>
</gene>
<accession>A0A061D713</accession>
<evidence type="ECO:0000313" key="3">
    <source>
        <dbReference type="Proteomes" id="UP000033188"/>
    </source>
</evidence>
<dbReference type="OMA" id="PENTGCM"/>
<feature type="signal peptide" evidence="1">
    <location>
        <begin position="1"/>
        <end position="18"/>
    </location>
</feature>
<name>A0A061D713_BABBI</name>
<dbReference type="RefSeq" id="XP_012767968.1">
    <property type="nucleotide sequence ID" value="XM_012912514.1"/>
</dbReference>
<dbReference type="VEuPathDB" id="PiroplasmaDB:BBBOND_0209350"/>
<dbReference type="GeneID" id="24564323"/>
<dbReference type="Proteomes" id="UP000033188">
    <property type="component" value="Chromosome 2"/>
</dbReference>
<sequence length="347" mass="39592">MRCTIVLALVVSSQIAIAAPGNKKQQQDDITVTGLVVIKDRTYRATCNCPAHVKSLENMIYISRGLCYPSKVKVRTHGVHDPDEYKLLVDGMHLIPHEDFTSVHQHPLSAMDGRVKGKAFYAPGGDLGIFILAMLNMYENDGIPTQQTVTNMLREYVRQIPKGRDFRHAVDEKSVEAIRNALKWELIELTNIDPPHQKAVKDTIAAGAYGNPFLNYLVRKFRNNPSKKTIVTECINAFFEIVWDKSDSMWERMVIQLLEGEHKPRALMELSVSKGCELARMAPLVTAKVEDMQLLIYTEFAANYRKREVATFIYNQQDSRKRTLPLDEVLQHLDKLTHTVTEEYGRY</sequence>
<organism evidence="2 3">
    <name type="scientific">Babesia bigemina</name>
    <dbReference type="NCBI Taxonomy" id="5866"/>
    <lineage>
        <taxon>Eukaryota</taxon>
        <taxon>Sar</taxon>
        <taxon>Alveolata</taxon>
        <taxon>Apicomplexa</taxon>
        <taxon>Aconoidasida</taxon>
        <taxon>Piroplasmida</taxon>
        <taxon>Babesiidae</taxon>
        <taxon>Babesia</taxon>
    </lineage>
</organism>
<reference evidence="3" key="1">
    <citation type="submission" date="2014-06" db="EMBL/GenBank/DDBJ databases">
        <authorList>
            <person name="Aslett M."/>
            <person name="De Silva N."/>
        </authorList>
    </citation>
    <scope>NUCLEOTIDE SEQUENCE [LARGE SCALE GENOMIC DNA]</scope>
    <source>
        <strain evidence="3">Bond</strain>
    </source>
</reference>
<evidence type="ECO:0000313" key="2">
    <source>
        <dbReference type="EMBL" id="CDR95782.1"/>
    </source>
</evidence>
<dbReference type="AlphaFoldDB" id="A0A061D713"/>
<feature type="chain" id="PRO_5001595851" evidence="1">
    <location>
        <begin position="19"/>
        <end position="347"/>
    </location>
</feature>
<dbReference type="OrthoDB" id="361007at2759"/>
<evidence type="ECO:0000256" key="1">
    <source>
        <dbReference type="SAM" id="SignalP"/>
    </source>
</evidence>
<keyword evidence="3" id="KW-1185">Reference proteome</keyword>